<sequence>MYFIFLLLKVFSSDLEKELKFCNLREISKHGLENACREFWSSAKKIDIFNKIINSEVKKNGWNSDKPIYEFWSDFIISLSTGNDRVYKGDLSGLYKFTNVNAHQFYGAMYNISHFIDFSNHINGPYILTLVDDLAQSLNYQSSIIT</sequence>
<dbReference type="KEGG" id="vnx:VNE69_02228"/>
<keyword evidence="2" id="KW-1185">Reference proteome</keyword>
<accession>A0AAX4J9P5</accession>
<organism evidence="1 2">
    <name type="scientific">Vairimorpha necatrix</name>
    <dbReference type="NCBI Taxonomy" id="6039"/>
    <lineage>
        <taxon>Eukaryota</taxon>
        <taxon>Fungi</taxon>
        <taxon>Fungi incertae sedis</taxon>
        <taxon>Microsporidia</taxon>
        <taxon>Nosematidae</taxon>
        <taxon>Vairimorpha</taxon>
    </lineage>
</organism>
<name>A0AAX4J9P5_9MICR</name>
<dbReference type="Proteomes" id="UP001334084">
    <property type="component" value="Chromosome 2"/>
</dbReference>
<dbReference type="GeneID" id="90540518"/>
<dbReference type="EMBL" id="CP142727">
    <property type="protein sequence ID" value="WUR02709.1"/>
    <property type="molecule type" value="Genomic_DNA"/>
</dbReference>
<proteinExistence type="predicted"/>
<protein>
    <submittedName>
        <fullName evidence="1">Uncharacterized protein</fullName>
    </submittedName>
</protein>
<reference evidence="1" key="1">
    <citation type="journal article" date="2024" name="BMC Genomics">
        <title>Functional annotation of a divergent genome using sequence and structure-based similarity.</title>
        <authorList>
            <person name="Svedberg D."/>
            <person name="Winiger R.R."/>
            <person name="Berg A."/>
            <person name="Sharma H."/>
            <person name="Tellgren-Roth C."/>
            <person name="Debrunner-Vossbrinck B.A."/>
            <person name="Vossbrinck C.R."/>
            <person name="Barandun J."/>
        </authorList>
    </citation>
    <scope>NUCLEOTIDE SEQUENCE</scope>
    <source>
        <strain evidence="1">Illinois isolate</strain>
    </source>
</reference>
<gene>
    <name evidence="1" type="ORF">VNE69_02228</name>
</gene>
<dbReference type="RefSeq" id="XP_065328854.1">
    <property type="nucleotide sequence ID" value="XM_065472782.1"/>
</dbReference>
<evidence type="ECO:0000313" key="2">
    <source>
        <dbReference type="Proteomes" id="UP001334084"/>
    </source>
</evidence>
<evidence type="ECO:0000313" key="1">
    <source>
        <dbReference type="EMBL" id="WUR02709.1"/>
    </source>
</evidence>
<dbReference type="AlphaFoldDB" id="A0AAX4J9P5"/>